<evidence type="ECO:0000259" key="1">
    <source>
        <dbReference type="Pfam" id="PF07727"/>
    </source>
</evidence>
<dbReference type="InterPro" id="IPR043502">
    <property type="entry name" value="DNA/RNA_pol_sf"/>
</dbReference>
<dbReference type="Proteomes" id="UP000694886">
    <property type="component" value="Chromosome 5"/>
</dbReference>
<dbReference type="SUPFAM" id="SSF56672">
    <property type="entry name" value="DNA/RNA polymerases"/>
    <property type="match status" value="1"/>
</dbReference>
<evidence type="ECO:0000313" key="2">
    <source>
        <dbReference type="Proteomes" id="UP000694886"/>
    </source>
</evidence>
<accession>A0AB32WED3</accession>
<dbReference type="Gramene" id="Tc05v2_t007070.1">
    <property type="protein sequence ID" value="Tc05v2_p007070.1"/>
    <property type="gene ID" value="Tc05v2_g007070"/>
</dbReference>
<dbReference type="GeneID" id="108661915"/>
<sequence>MAIELKTLNGTWSIVPLLANSHTVSYKWVYKTKLNAKGEIERYKAKLVAKDYSQLDVDNAFLHGELNEEAYMELLEGYTIKGRYSKDSKMVGKLHKSLYGLKQVSRQWNAKLTSSILQYGFKQSISNYSSFTMNTSNGEFVALLIYIDDILIASNSTQAVAAIKSHLNSQFKLKDLGTIKYFLGLEIARSPQGILICQRKYTLNLLEEYGLLGAKLISTSINYNVKLRRKSKEEEVTNLTRYKQLVGKLLYLTFTRLYISYAVQSLAQFMDKPTSEYHMAAYRMLKYLKRAPRQGILMKRNCNLRISTYCDNDWAGCLDTRRFVASSCVFIGESLVSWKSEKQ</sequence>
<reference evidence="3" key="2">
    <citation type="submission" date="2025-08" db="UniProtKB">
        <authorList>
            <consortium name="RefSeq"/>
        </authorList>
    </citation>
    <scope>IDENTIFICATION</scope>
</reference>
<dbReference type="PANTHER" id="PTHR11439:SF498">
    <property type="entry name" value="DNAK FAMILY PROTEIN"/>
    <property type="match status" value="1"/>
</dbReference>
<dbReference type="PANTHER" id="PTHR11439">
    <property type="entry name" value="GAG-POL-RELATED RETROTRANSPOSON"/>
    <property type="match status" value="1"/>
</dbReference>
<name>A0AB32WED3_THECC</name>
<dbReference type="InterPro" id="IPR013103">
    <property type="entry name" value="RVT_2"/>
</dbReference>
<gene>
    <name evidence="3" type="primary">LOC108661915</name>
</gene>
<dbReference type="AlphaFoldDB" id="A0AB32WED3"/>
<protein>
    <submittedName>
        <fullName evidence="3">Uncharacterized mitochondrial protein AtMg00810-like</fullName>
    </submittedName>
</protein>
<dbReference type="KEGG" id="tcc:108661915"/>
<feature type="domain" description="Reverse transcriptase Ty1/copia-type" evidence="1">
    <location>
        <begin position="54"/>
        <end position="219"/>
    </location>
</feature>
<evidence type="ECO:0000313" key="3">
    <source>
        <dbReference type="RefSeq" id="XP_017976393.1"/>
    </source>
</evidence>
<proteinExistence type="predicted"/>
<organism evidence="2 3">
    <name type="scientific">Theobroma cacao</name>
    <name type="common">Cacao</name>
    <name type="synonym">Cocoa</name>
    <dbReference type="NCBI Taxonomy" id="3641"/>
    <lineage>
        <taxon>Eukaryota</taxon>
        <taxon>Viridiplantae</taxon>
        <taxon>Streptophyta</taxon>
        <taxon>Embryophyta</taxon>
        <taxon>Tracheophyta</taxon>
        <taxon>Spermatophyta</taxon>
        <taxon>Magnoliopsida</taxon>
        <taxon>eudicotyledons</taxon>
        <taxon>Gunneridae</taxon>
        <taxon>Pentapetalae</taxon>
        <taxon>rosids</taxon>
        <taxon>malvids</taxon>
        <taxon>Malvales</taxon>
        <taxon>Malvaceae</taxon>
        <taxon>Byttnerioideae</taxon>
        <taxon>Theobroma</taxon>
    </lineage>
</organism>
<dbReference type="Pfam" id="PF07727">
    <property type="entry name" value="RVT_2"/>
    <property type="match status" value="1"/>
</dbReference>
<dbReference type="RefSeq" id="XP_017976393.1">
    <property type="nucleotide sequence ID" value="XM_018120904.1"/>
</dbReference>
<reference evidence="2" key="1">
    <citation type="journal article" date="1997" name="Nucleic Acids Res.">
        <title>tRNAscan-SE: a program for improved detection of transfer RNA genes in genomic sequence.</title>
        <authorList>
            <person name="Lowe T.M."/>
            <person name="Eddy S.R."/>
        </authorList>
    </citation>
    <scope>NUCLEOTIDE SEQUENCE [LARGE SCALE GENOMIC DNA]</scope>
    <source>
        <strain evidence="2">r\B97-61/B2</strain>
    </source>
</reference>